<dbReference type="InterPro" id="IPR016032">
    <property type="entry name" value="Sig_transdc_resp-reg_C-effctor"/>
</dbReference>
<evidence type="ECO:0000256" key="3">
    <source>
        <dbReference type="PROSITE-ProRule" id="PRU00169"/>
    </source>
</evidence>
<evidence type="ECO:0000259" key="5">
    <source>
        <dbReference type="PROSITE" id="PS50110"/>
    </source>
</evidence>
<proteinExistence type="predicted"/>
<dbReference type="Proteomes" id="UP000693952">
    <property type="component" value="Chromosome"/>
</dbReference>
<dbReference type="PANTHER" id="PTHR43214:SF17">
    <property type="entry name" value="TRANSCRIPTIONAL REGULATORY PROTEIN RCSB"/>
    <property type="match status" value="1"/>
</dbReference>
<feature type="domain" description="HTH luxR-type" evidence="4">
    <location>
        <begin position="170"/>
        <end position="235"/>
    </location>
</feature>
<dbReference type="PROSITE" id="PS50043">
    <property type="entry name" value="HTH_LUXR_2"/>
    <property type="match status" value="1"/>
</dbReference>
<dbReference type="InterPro" id="IPR001789">
    <property type="entry name" value="Sig_transdc_resp-reg_receiver"/>
</dbReference>
<dbReference type="InterPro" id="IPR036388">
    <property type="entry name" value="WH-like_DNA-bd_sf"/>
</dbReference>
<dbReference type="Pfam" id="PF00196">
    <property type="entry name" value="GerE"/>
    <property type="match status" value="1"/>
</dbReference>
<dbReference type="PROSITE" id="PS50110">
    <property type="entry name" value="RESPONSE_REGULATORY"/>
    <property type="match status" value="1"/>
</dbReference>
<dbReference type="Gene3D" id="1.10.10.10">
    <property type="entry name" value="Winged helix-like DNA-binding domain superfamily/Winged helix DNA-binding domain"/>
    <property type="match status" value="1"/>
</dbReference>
<feature type="modified residue" description="4-aspartylphosphate" evidence="3">
    <location>
        <position position="78"/>
    </location>
</feature>
<dbReference type="PROSITE" id="PS00622">
    <property type="entry name" value="HTH_LUXR_1"/>
    <property type="match status" value="1"/>
</dbReference>
<dbReference type="InterPro" id="IPR000792">
    <property type="entry name" value="Tscrpt_reg_LuxR_C"/>
</dbReference>
<keyword evidence="7" id="KW-1185">Reference proteome</keyword>
<dbReference type="SMART" id="SM00421">
    <property type="entry name" value="HTH_LUXR"/>
    <property type="match status" value="1"/>
</dbReference>
<gene>
    <name evidence="6" type="ORF">KSS89_06385</name>
</gene>
<dbReference type="SUPFAM" id="SSF52172">
    <property type="entry name" value="CheY-like"/>
    <property type="match status" value="1"/>
</dbReference>
<dbReference type="CDD" id="cd06170">
    <property type="entry name" value="LuxR_C_like"/>
    <property type="match status" value="1"/>
</dbReference>
<dbReference type="SUPFAM" id="SSF46894">
    <property type="entry name" value="C-terminal effector domain of the bipartite response regulators"/>
    <property type="match status" value="1"/>
</dbReference>
<reference evidence="6" key="1">
    <citation type="submission" date="2021-06" db="EMBL/GenBank/DDBJ databases">
        <title>Updating the genus Pseudomonas: Description of 43 new species and partition of the Pseudomonas putida group.</title>
        <authorList>
            <person name="Girard L."/>
            <person name="Lood C."/>
            <person name="Vandamme P."/>
            <person name="Rokni-Zadeh H."/>
            <person name="van Noort V."/>
            <person name="Hofte M."/>
            <person name="Lavigne R."/>
            <person name="De Mot R."/>
        </authorList>
    </citation>
    <scope>NUCLEOTIDE SEQUENCE</scope>
    <source>
        <strain evidence="6">CMR12a</strain>
    </source>
</reference>
<sequence>MTGRKRPPTLPLHWSPALKATPNNRLRIILADDHPIFLIGLRAVLEQDDSLVIVGEASSPSALFQLVQDTPCDVLVTDFMMPEEQQNDGLRLLEQLRRHHPELPIVVVTMLNHAGLFRSILDLGVMGLLSKASLAQELPSAIAHARQHKPYVAQAIQRALSLAGEVGPDRLVSKEQLSPRELEVIRLLAAGHAVGEIAAQLNRSKQTVSAQKVSAMRKLGLSSEAALYIYVQEHGLA</sequence>
<evidence type="ECO:0000256" key="2">
    <source>
        <dbReference type="ARBA" id="ARBA00023125"/>
    </source>
</evidence>
<protein>
    <submittedName>
        <fullName evidence="6">Response regulator transcription factor</fullName>
    </submittedName>
</protein>
<keyword evidence="2" id="KW-0238">DNA-binding</keyword>
<accession>A0ABX8MT57</accession>
<dbReference type="InterPro" id="IPR039420">
    <property type="entry name" value="WalR-like"/>
</dbReference>
<keyword evidence="1 3" id="KW-0597">Phosphoprotein</keyword>
<dbReference type="EMBL" id="CP077074">
    <property type="protein sequence ID" value="QXH41847.1"/>
    <property type="molecule type" value="Genomic_DNA"/>
</dbReference>
<evidence type="ECO:0000313" key="6">
    <source>
        <dbReference type="EMBL" id="QXH41847.1"/>
    </source>
</evidence>
<dbReference type="SMART" id="SM00448">
    <property type="entry name" value="REC"/>
    <property type="match status" value="1"/>
</dbReference>
<evidence type="ECO:0000259" key="4">
    <source>
        <dbReference type="PROSITE" id="PS50043"/>
    </source>
</evidence>
<name>A0ABX8MT57_9PSED</name>
<dbReference type="PANTHER" id="PTHR43214">
    <property type="entry name" value="TWO-COMPONENT RESPONSE REGULATOR"/>
    <property type="match status" value="1"/>
</dbReference>
<dbReference type="InterPro" id="IPR011006">
    <property type="entry name" value="CheY-like_superfamily"/>
</dbReference>
<dbReference type="CDD" id="cd17535">
    <property type="entry name" value="REC_NarL-like"/>
    <property type="match status" value="1"/>
</dbReference>
<dbReference type="Gene3D" id="3.40.50.2300">
    <property type="match status" value="1"/>
</dbReference>
<evidence type="ECO:0000256" key="1">
    <source>
        <dbReference type="ARBA" id="ARBA00022553"/>
    </source>
</evidence>
<dbReference type="InterPro" id="IPR058245">
    <property type="entry name" value="NreC/VraR/RcsB-like_REC"/>
</dbReference>
<evidence type="ECO:0000313" key="7">
    <source>
        <dbReference type="Proteomes" id="UP000693952"/>
    </source>
</evidence>
<dbReference type="Pfam" id="PF00072">
    <property type="entry name" value="Response_reg"/>
    <property type="match status" value="1"/>
</dbReference>
<dbReference type="PRINTS" id="PR00038">
    <property type="entry name" value="HTHLUXR"/>
</dbReference>
<organism evidence="6 7">
    <name type="scientific">Pseudomonas sessilinigenes</name>
    <dbReference type="NCBI Taxonomy" id="658629"/>
    <lineage>
        <taxon>Bacteria</taxon>
        <taxon>Pseudomonadati</taxon>
        <taxon>Pseudomonadota</taxon>
        <taxon>Gammaproteobacteria</taxon>
        <taxon>Pseudomonadales</taxon>
        <taxon>Pseudomonadaceae</taxon>
        <taxon>Pseudomonas</taxon>
    </lineage>
</organism>
<feature type="domain" description="Response regulatory" evidence="5">
    <location>
        <begin position="27"/>
        <end position="146"/>
    </location>
</feature>